<dbReference type="RefSeq" id="WP_010900925.1">
    <property type="nucleotide sequence ID" value="NC_002578.1"/>
</dbReference>
<sequence>MKASQIFSDFLKRNGLHPLFGNPGTTEIPMLSNVEDYVLTLHDSISVAMADAYAQYTGHPSIVNLHSLPGISNSMAFIISAMKDNAPVIITAGQQDRRHLYYDPLLSGDQIGMVSNYVKYAYEVRRPEEIPLALKRAYEISMTPPFGPTFVSFPMDIMDEDATPIESEVKYHTQMCLGEDDIRSIMDRINSADRVALVFGSEVDMYGSMEDARSFAHALNAPVYVEPWSQSSSYYRDDLYVQDLPSSFQAMNRILNQYDLIVFIGSDIFVYPYTGEDPSFADRSIFISTRSGHYIGDTYRSDPKCFLQSALKYARPKEKFVPKVVKEKLVYEDIIAKIHRHLKGYTAVDEAVTASGSVRKYFADGPKTYFTSRGGPLGWGDAATVSVAMANSKTVGIIGDGAFMYTPQSLWTAYRYGIPAKFIVIRNNGYNILRSYSRTFGYGIENADYLRFNFRIEKVAEGFGVDVRTYSGEGDLEWISSGNTPKVLVLDADNEIPDLF</sequence>
<dbReference type="OrthoDB" id="6837at2157"/>
<dbReference type="GO" id="GO:0030976">
    <property type="term" value="F:thiamine pyrophosphate binding"/>
    <property type="evidence" value="ECO:0007669"/>
    <property type="project" value="InterPro"/>
</dbReference>
<dbReference type="InterPro" id="IPR012001">
    <property type="entry name" value="Thiamin_PyroP_enz_TPP-bd_dom"/>
</dbReference>
<feature type="domain" description="Thiamine pyrophosphate enzyme N-terminal TPP-binding" evidence="6">
    <location>
        <begin position="1"/>
        <end position="101"/>
    </location>
</feature>
<dbReference type="InterPro" id="IPR012000">
    <property type="entry name" value="Thiamin_PyroP_enz_cen_dom"/>
</dbReference>
<dbReference type="CDD" id="cd07035">
    <property type="entry name" value="TPP_PYR_POX_like"/>
    <property type="match status" value="1"/>
</dbReference>
<gene>
    <name evidence="7" type="ordered locus">Ta0500</name>
</gene>
<dbReference type="CDD" id="cd02002">
    <property type="entry name" value="TPP_BFDC"/>
    <property type="match status" value="1"/>
</dbReference>
<dbReference type="PaxDb" id="273075-Ta0500"/>
<evidence type="ECO:0000259" key="5">
    <source>
        <dbReference type="Pfam" id="PF02775"/>
    </source>
</evidence>
<dbReference type="InterPro" id="IPR011766">
    <property type="entry name" value="TPP_enzyme_TPP-bd"/>
</dbReference>
<dbReference type="Gene3D" id="3.40.50.1220">
    <property type="entry name" value="TPP-binding domain"/>
    <property type="match status" value="1"/>
</dbReference>
<dbReference type="Pfam" id="PF02776">
    <property type="entry name" value="TPP_enzyme_N"/>
    <property type="match status" value="1"/>
</dbReference>
<dbReference type="Gene3D" id="3.40.50.970">
    <property type="match status" value="2"/>
</dbReference>
<evidence type="ECO:0000259" key="4">
    <source>
        <dbReference type="Pfam" id="PF00205"/>
    </source>
</evidence>
<dbReference type="STRING" id="273075.gene:9571719"/>
<dbReference type="InterPro" id="IPR045229">
    <property type="entry name" value="TPP_enz"/>
</dbReference>
<dbReference type="SUPFAM" id="SSF52518">
    <property type="entry name" value="Thiamin diphosphate-binding fold (THDP-binding)"/>
    <property type="match status" value="2"/>
</dbReference>
<dbReference type="PANTHER" id="PTHR18968">
    <property type="entry name" value="THIAMINE PYROPHOSPHATE ENZYMES"/>
    <property type="match status" value="1"/>
</dbReference>
<feature type="domain" description="Thiamine pyrophosphate enzyme central" evidence="4">
    <location>
        <begin position="182"/>
        <end position="288"/>
    </location>
</feature>
<keyword evidence="2 3" id="KW-0786">Thiamine pyrophosphate</keyword>
<dbReference type="EnsemblBacteria" id="CAC11641">
    <property type="protein sequence ID" value="CAC11641"/>
    <property type="gene ID" value="CAC11641"/>
</dbReference>
<evidence type="ECO:0000313" key="7">
    <source>
        <dbReference type="EMBL" id="CAC11641.1"/>
    </source>
</evidence>
<dbReference type="InterPro" id="IPR029061">
    <property type="entry name" value="THDP-binding"/>
</dbReference>
<evidence type="ECO:0000256" key="1">
    <source>
        <dbReference type="ARBA" id="ARBA00007812"/>
    </source>
</evidence>
<proteinExistence type="inferred from homology"/>
<evidence type="ECO:0000313" key="8">
    <source>
        <dbReference type="Proteomes" id="UP000001024"/>
    </source>
</evidence>
<dbReference type="GO" id="GO:0050660">
    <property type="term" value="F:flavin adenine dinucleotide binding"/>
    <property type="evidence" value="ECO:0007669"/>
    <property type="project" value="TreeGrafter"/>
</dbReference>
<dbReference type="SUPFAM" id="SSF52467">
    <property type="entry name" value="DHS-like NAD/FAD-binding domain"/>
    <property type="match status" value="1"/>
</dbReference>
<organism evidence="7 8">
    <name type="scientific">Thermoplasma acidophilum (strain ATCC 25905 / DSM 1728 / JCM 9062 / NBRC 15155 / AMRC-C165)</name>
    <dbReference type="NCBI Taxonomy" id="273075"/>
    <lineage>
        <taxon>Archaea</taxon>
        <taxon>Methanobacteriati</taxon>
        <taxon>Thermoplasmatota</taxon>
        <taxon>Thermoplasmata</taxon>
        <taxon>Thermoplasmatales</taxon>
        <taxon>Thermoplasmataceae</taxon>
        <taxon>Thermoplasma</taxon>
    </lineage>
</organism>
<dbReference type="GO" id="GO:0000287">
    <property type="term" value="F:magnesium ion binding"/>
    <property type="evidence" value="ECO:0007669"/>
    <property type="project" value="InterPro"/>
</dbReference>
<dbReference type="AlphaFoldDB" id="Q9HKU4"/>
<name>Q9HKU4_THEAC</name>
<dbReference type="Pfam" id="PF00205">
    <property type="entry name" value="TPP_enzyme_M"/>
    <property type="match status" value="1"/>
</dbReference>
<evidence type="ECO:0000259" key="6">
    <source>
        <dbReference type="Pfam" id="PF02776"/>
    </source>
</evidence>
<dbReference type="GO" id="GO:0044272">
    <property type="term" value="P:sulfur compound biosynthetic process"/>
    <property type="evidence" value="ECO:0007669"/>
    <property type="project" value="UniProtKB-ARBA"/>
</dbReference>
<dbReference type="GO" id="GO:0006082">
    <property type="term" value="P:organic acid metabolic process"/>
    <property type="evidence" value="ECO:0007669"/>
    <property type="project" value="UniProtKB-ARBA"/>
</dbReference>
<dbReference type="Pfam" id="PF02775">
    <property type="entry name" value="TPP_enzyme_C"/>
    <property type="match status" value="1"/>
</dbReference>
<reference evidence="7 8" key="1">
    <citation type="journal article" date="2000" name="Nature">
        <title>The genome sequence of the thermoacidophilic scavenger Thermoplasma acidophilum.</title>
        <authorList>
            <person name="Ruepp A."/>
            <person name="Graml W."/>
            <person name="Santos-Martinez M.L."/>
            <person name="Koretke K.K."/>
            <person name="Volker C."/>
            <person name="Mewes H.W."/>
            <person name="Frishman D."/>
            <person name="Stocker S."/>
            <person name="Lupas A.N."/>
            <person name="Baumeister W."/>
        </authorList>
    </citation>
    <scope>NUCLEOTIDE SEQUENCE [LARGE SCALE GENOMIC DNA]</scope>
    <source>
        <strain evidence="8">ATCC 25905 / DSM 1728 / JCM 9062 / NBRC 15155 / AMRC-C165</strain>
    </source>
</reference>
<dbReference type="eggNOG" id="arCOG03656">
    <property type="taxonomic scope" value="Archaea"/>
</dbReference>
<evidence type="ECO:0000256" key="2">
    <source>
        <dbReference type="ARBA" id="ARBA00023052"/>
    </source>
</evidence>
<dbReference type="InParanoid" id="Q9HKU4"/>
<dbReference type="KEGG" id="tac:Ta0500"/>
<comment type="similarity">
    <text evidence="1 3">Belongs to the TPP enzyme family.</text>
</comment>
<protein>
    <submittedName>
        <fullName evidence="7">Probable benzoylformate decarboxylase</fullName>
    </submittedName>
</protein>
<dbReference type="InterPro" id="IPR029035">
    <property type="entry name" value="DHS-like_NAD/FAD-binding_dom"/>
</dbReference>
<dbReference type="GO" id="GO:0003984">
    <property type="term" value="F:acetolactate synthase activity"/>
    <property type="evidence" value="ECO:0007669"/>
    <property type="project" value="TreeGrafter"/>
</dbReference>
<feature type="domain" description="Thiamine pyrophosphate enzyme TPP-binding" evidence="5">
    <location>
        <begin position="362"/>
        <end position="472"/>
    </location>
</feature>
<dbReference type="Proteomes" id="UP000001024">
    <property type="component" value="Chromosome"/>
</dbReference>
<dbReference type="HOGENOM" id="CLU_013748_3_1_2"/>
<keyword evidence="8" id="KW-1185">Reference proteome</keyword>
<accession>Q9HKU4</accession>
<evidence type="ECO:0000256" key="3">
    <source>
        <dbReference type="RuleBase" id="RU362132"/>
    </source>
</evidence>
<dbReference type="EMBL" id="AL445064">
    <property type="protein sequence ID" value="CAC11641.1"/>
    <property type="molecule type" value="Genomic_DNA"/>
</dbReference>